<dbReference type="Pfam" id="PF10354">
    <property type="entry name" value="BMT5-like"/>
    <property type="match status" value="1"/>
</dbReference>
<name>A0A7S1F3I5_NOCSC</name>
<accession>A0A7S1F3I5</accession>
<gene>
    <name evidence="3" type="ORF">NSCI0253_LOCUS15274</name>
</gene>
<protein>
    <recommendedName>
        <fullName evidence="2">25S rRNA (uridine-N(3))-methyltransferase BMT5-like domain-containing protein</fullName>
    </recommendedName>
</protein>
<proteinExistence type="predicted"/>
<feature type="compositionally biased region" description="Basic residues" evidence="1">
    <location>
        <begin position="1"/>
        <end position="12"/>
    </location>
</feature>
<dbReference type="GO" id="GO:0005737">
    <property type="term" value="C:cytoplasm"/>
    <property type="evidence" value="ECO:0007669"/>
    <property type="project" value="TreeGrafter"/>
</dbReference>
<feature type="compositionally biased region" description="Basic residues" evidence="1">
    <location>
        <begin position="19"/>
        <end position="34"/>
    </location>
</feature>
<evidence type="ECO:0000259" key="2">
    <source>
        <dbReference type="Pfam" id="PF10354"/>
    </source>
</evidence>
<reference evidence="3" key="1">
    <citation type="submission" date="2021-01" db="EMBL/GenBank/DDBJ databases">
        <authorList>
            <person name="Corre E."/>
            <person name="Pelletier E."/>
            <person name="Niang G."/>
            <person name="Scheremetjew M."/>
            <person name="Finn R."/>
            <person name="Kale V."/>
            <person name="Holt S."/>
            <person name="Cochrane G."/>
            <person name="Meng A."/>
            <person name="Brown T."/>
            <person name="Cohen L."/>
        </authorList>
    </citation>
    <scope>NUCLEOTIDE SEQUENCE</scope>
</reference>
<dbReference type="EMBL" id="HBFQ01021824">
    <property type="protein sequence ID" value="CAD8840926.1"/>
    <property type="molecule type" value="Transcribed_RNA"/>
</dbReference>
<evidence type="ECO:0000256" key="1">
    <source>
        <dbReference type="SAM" id="MobiDB-lite"/>
    </source>
</evidence>
<sequence>MAHHRLKGKKKPRMSETKKHVKKKESKGKMRKKRLISDQKKGMLPNKKTVERRVAQAATEGKPKSKGKMDLKKLHTGLYQAGESILLVGEGNFSFASALCKHLKTGDGVCATAHDNEATVQRKYADSKTHRECVEKLGGVTLVGVDATRIHEVGEFQDFRKIVWNFPHLGAGQADVENSIREHTELLGRFFLSAVKCLSEEPGSAIHVALKIGEPYKSWKVVQTARAVCPNLHLQTTVPFAFEAWDGYAHRRTQGFDERFSKDDSEELKKGAKVYVFVLRTAPEE</sequence>
<dbReference type="AlphaFoldDB" id="A0A7S1F3I5"/>
<dbReference type="GO" id="GO:0070042">
    <property type="term" value="F:rRNA (uridine-N3-)-methyltransferase activity"/>
    <property type="evidence" value="ECO:0007669"/>
    <property type="project" value="InterPro"/>
</dbReference>
<evidence type="ECO:0000313" key="3">
    <source>
        <dbReference type="EMBL" id="CAD8840926.1"/>
    </source>
</evidence>
<dbReference type="GO" id="GO:0070475">
    <property type="term" value="P:rRNA base methylation"/>
    <property type="evidence" value="ECO:0007669"/>
    <property type="project" value="InterPro"/>
</dbReference>
<organism evidence="3">
    <name type="scientific">Noctiluca scintillans</name>
    <name type="common">Sea sparkle</name>
    <name type="synonym">Red tide dinoflagellate</name>
    <dbReference type="NCBI Taxonomy" id="2966"/>
    <lineage>
        <taxon>Eukaryota</taxon>
        <taxon>Sar</taxon>
        <taxon>Alveolata</taxon>
        <taxon>Dinophyceae</taxon>
        <taxon>Noctilucales</taxon>
        <taxon>Noctilucaceae</taxon>
        <taxon>Noctiluca</taxon>
    </lineage>
</organism>
<feature type="domain" description="25S rRNA (uridine-N(3))-methyltransferase BMT5-like" evidence="2">
    <location>
        <begin position="86"/>
        <end position="252"/>
    </location>
</feature>
<dbReference type="PANTHER" id="PTHR11538:SF26">
    <property type="entry name" value="FERREDOXIN-FOLD ANTICODON-BINDING DOMAIN-CONTAINING PROTEIN 1"/>
    <property type="match status" value="1"/>
</dbReference>
<dbReference type="PANTHER" id="PTHR11538">
    <property type="entry name" value="PHENYLALANYL-TRNA SYNTHETASE"/>
    <property type="match status" value="1"/>
</dbReference>
<feature type="region of interest" description="Disordered" evidence="1">
    <location>
        <begin position="1"/>
        <end position="69"/>
    </location>
</feature>
<dbReference type="InterPro" id="IPR019446">
    <property type="entry name" value="BMT5-like"/>
</dbReference>